<feature type="signal peptide" evidence="1">
    <location>
        <begin position="1"/>
        <end position="27"/>
    </location>
</feature>
<feature type="chain" id="PRO_5009132318" description="NolW-like domain-containing protein" evidence="1">
    <location>
        <begin position="28"/>
        <end position="148"/>
    </location>
</feature>
<dbReference type="RefSeq" id="WP_069318921.1">
    <property type="nucleotide sequence ID" value="NZ_MDDS01000005.1"/>
</dbReference>
<proteinExistence type="predicted"/>
<evidence type="ECO:0000256" key="1">
    <source>
        <dbReference type="SAM" id="SignalP"/>
    </source>
</evidence>
<sequence length="148" mass="15060">MNRATTLTGLAGGLVALLSLAPATGTALEDLARARAARAEAAALAARPSTPAPPLLAARLRLPGGAKAAIARIRSLAAAGGVLVEQTDILSSQGGVIRLRVKLSGADKAVIALIDRIERDAPLIRFDSWQLQALGEAEVRLTGEAVAA</sequence>
<accession>A0A1E3M2X7</accession>
<keyword evidence="3" id="KW-1185">Reference proteome</keyword>
<evidence type="ECO:0000313" key="2">
    <source>
        <dbReference type="EMBL" id="ODP39420.1"/>
    </source>
</evidence>
<dbReference type="OrthoDB" id="7584655at2"/>
<dbReference type="AlphaFoldDB" id="A0A1E3M2X7"/>
<dbReference type="Proteomes" id="UP000094487">
    <property type="component" value="Unassembled WGS sequence"/>
</dbReference>
<name>A0A1E3M2X7_9SPHN</name>
<gene>
    <name evidence="2" type="ORF">BFL28_10100</name>
</gene>
<organism evidence="2 3">
    <name type="scientific">Sphingomonas turrisvirgatae</name>
    <dbReference type="NCBI Taxonomy" id="1888892"/>
    <lineage>
        <taxon>Bacteria</taxon>
        <taxon>Pseudomonadati</taxon>
        <taxon>Pseudomonadota</taxon>
        <taxon>Alphaproteobacteria</taxon>
        <taxon>Sphingomonadales</taxon>
        <taxon>Sphingomonadaceae</taxon>
        <taxon>Sphingomonas</taxon>
    </lineage>
</organism>
<evidence type="ECO:0000313" key="3">
    <source>
        <dbReference type="Proteomes" id="UP000094487"/>
    </source>
</evidence>
<protein>
    <recommendedName>
        <fullName evidence="4">NolW-like domain-containing protein</fullName>
    </recommendedName>
</protein>
<comment type="caution">
    <text evidence="2">The sequence shown here is derived from an EMBL/GenBank/DDBJ whole genome shotgun (WGS) entry which is preliminary data.</text>
</comment>
<evidence type="ECO:0008006" key="4">
    <source>
        <dbReference type="Google" id="ProtNLM"/>
    </source>
</evidence>
<keyword evidence="1" id="KW-0732">Signal</keyword>
<dbReference type="EMBL" id="MDDS01000005">
    <property type="protein sequence ID" value="ODP39420.1"/>
    <property type="molecule type" value="Genomic_DNA"/>
</dbReference>
<reference evidence="2 3" key="1">
    <citation type="submission" date="2016-08" db="EMBL/GenBank/DDBJ databases">
        <title>Draft genome of the agarase producing Sphingomonas sp. MCT13.</title>
        <authorList>
            <person name="D'Andrea M.M."/>
            <person name="Rossolini G.M."/>
            <person name="Thaller M.C."/>
        </authorList>
    </citation>
    <scope>NUCLEOTIDE SEQUENCE [LARGE SCALE GENOMIC DNA]</scope>
    <source>
        <strain evidence="2 3">MCT13</strain>
    </source>
</reference>
<dbReference type="STRING" id="1888892.BFL28_10100"/>